<comment type="caution">
    <text evidence="3">The sequence shown here is derived from an EMBL/GenBank/DDBJ whole genome shotgun (WGS) entry which is preliminary data.</text>
</comment>
<gene>
    <name evidence="3" type="ORF">ACFOHL_15590</name>
</gene>
<dbReference type="Proteomes" id="UP001595478">
    <property type="component" value="Unassembled WGS sequence"/>
</dbReference>
<feature type="transmembrane region" description="Helical" evidence="2">
    <location>
        <begin position="21"/>
        <end position="42"/>
    </location>
</feature>
<dbReference type="Pfam" id="PF05137">
    <property type="entry name" value="PilN"/>
    <property type="match status" value="1"/>
</dbReference>
<keyword evidence="2" id="KW-0812">Transmembrane</keyword>
<evidence type="ECO:0000256" key="1">
    <source>
        <dbReference type="SAM" id="Coils"/>
    </source>
</evidence>
<reference evidence="4" key="1">
    <citation type="journal article" date="2019" name="Int. J. Syst. Evol. Microbiol.">
        <title>The Global Catalogue of Microorganisms (GCM) 10K type strain sequencing project: providing services to taxonomists for standard genome sequencing and annotation.</title>
        <authorList>
            <consortium name="The Broad Institute Genomics Platform"/>
            <consortium name="The Broad Institute Genome Sequencing Center for Infectious Disease"/>
            <person name="Wu L."/>
            <person name="Ma J."/>
        </authorList>
    </citation>
    <scope>NUCLEOTIDE SEQUENCE [LARGE SCALE GENOMIC DNA]</scope>
    <source>
        <strain evidence="4">KCTC 52473</strain>
    </source>
</reference>
<keyword evidence="2" id="KW-1133">Transmembrane helix</keyword>
<protein>
    <submittedName>
        <fullName evidence="3">PilN domain-containing protein</fullName>
    </submittedName>
</protein>
<keyword evidence="4" id="KW-1185">Reference proteome</keyword>
<proteinExistence type="predicted"/>
<dbReference type="PROSITE" id="PS51257">
    <property type="entry name" value="PROKAR_LIPOPROTEIN"/>
    <property type="match status" value="1"/>
</dbReference>
<evidence type="ECO:0000313" key="3">
    <source>
        <dbReference type="EMBL" id="MFC3123047.1"/>
    </source>
</evidence>
<sequence length="208" mass="23240">MKQHINLYHDEFKPIFKLYSVGNIGVFSLLSCVVIASLYFGVLSVQSGYQDELSSIEEKIKSAEAEIIQLTQALEAHTIDPILDRKLAAVSTKVNVQSELLNNLQALSTQRTSRFSSVFNAFSQTASDDLWLTYFSVHGSDLVVRGQLADPTALPKWLVKLANTETFKQQEFDKASVKRSEDTLTFNLSKRLSDREDTQDLGVESGSK</sequence>
<name>A0ABV7FRR4_9ALTE</name>
<evidence type="ECO:0000313" key="4">
    <source>
        <dbReference type="Proteomes" id="UP001595478"/>
    </source>
</evidence>
<keyword evidence="1" id="KW-0175">Coiled coil</keyword>
<feature type="coiled-coil region" evidence="1">
    <location>
        <begin position="46"/>
        <end position="80"/>
    </location>
</feature>
<dbReference type="EMBL" id="JBHRSW010000043">
    <property type="protein sequence ID" value="MFC3123047.1"/>
    <property type="molecule type" value="Genomic_DNA"/>
</dbReference>
<evidence type="ECO:0000256" key="2">
    <source>
        <dbReference type="SAM" id="Phobius"/>
    </source>
</evidence>
<dbReference type="RefSeq" id="WP_376921167.1">
    <property type="nucleotide sequence ID" value="NZ_JBHRSW010000043.1"/>
</dbReference>
<organism evidence="3 4">
    <name type="scientific">Agaribacter flavus</name>
    <dbReference type="NCBI Taxonomy" id="1902781"/>
    <lineage>
        <taxon>Bacteria</taxon>
        <taxon>Pseudomonadati</taxon>
        <taxon>Pseudomonadota</taxon>
        <taxon>Gammaproteobacteria</taxon>
        <taxon>Alteromonadales</taxon>
        <taxon>Alteromonadaceae</taxon>
        <taxon>Agaribacter</taxon>
    </lineage>
</organism>
<keyword evidence="2" id="KW-0472">Membrane</keyword>
<accession>A0ABV7FRR4</accession>
<dbReference type="InterPro" id="IPR007813">
    <property type="entry name" value="PilN"/>
</dbReference>